<dbReference type="PROSITE" id="PS00933">
    <property type="entry name" value="FGGY_KINASES_1"/>
    <property type="match status" value="1"/>
</dbReference>
<dbReference type="Pfam" id="PF02782">
    <property type="entry name" value="FGGY_C"/>
    <property type="match status" value="1"/>
</dbReference>
<dbReference type="PANTHER" id="PTHR10196:SF69">
    <property type="entry name" value="GLYCEROL KINASE"/>
    <property type="match status" value="1"/>
</dbReference>
<dbReference type="FunFam" id="3.30.420.40:FF:000007">
    <property type="entry name" value="Glycerol kinase"/>
    <property type="match status" value="1"/>
</dbReference>
<feature type="binding site" evidence="10">
    <location>
        <position position="15"/>
    </location>
    <ligand>
        <name>ATP</name>
        <dbReference type="ChEBI" id="CHEBI:30616"/>
    </ligand>
</feature>
<keyword evidence="6 10" id="KW-0319">Glycerol metabolism</keyword>
<evidence type="ECO:0000256" key="8">
    <source>
        <dbReference type="ARBA" id="ARBA00052101"/>
    </source>
</evidence>
<feature type="binding site" evidence="10">
    <location>
        <position position="314"/>
    </location>
    <ligand>
        <name>ATP</name>
        <dbReference type="ChEBI" id="CHEBI:30616"/>
    </ligand>
</feature>
<evidence type="ECO:0000256" key="9">
    <source>
        <dbReference type="ARBA" id="ARBA00054633"/>
    </source>
</evidence>
<comment type="pathway">
    <text evidence="1 10">Polyol metabolism; glycerol degradation via glycerol kinase pathway; sn-glycerol 3-phosphate from glycerol: step 1/1.</text>
</comment>
<feature type="binding site" evidence="10">
    <location>
        <position position="84"/>
    </location>
    <ligand>
        <name>sn-glycerol 3-phosphate</name>
        <dbReference type="ChEBI" id="CHEBI:57597"/>
    </ligand>
</feature>
<comment type="catalytic activity">
    <reaction evidence="8 10">
        <text>glycerol + ATP = sn-glycerol 3-phosphate + ADP + H(+)</text>
        <dbReference type="Rhea" id="RHEA:21644"/>
        <dbReference type="ChEBI" id="CHEBI:15378"/>
        <dbReference type="ChEBI" id="CHEBI:17754"/>
        <dbReference type="ChEBI" id="CHEBI:30616"/>
        <dbReference type="ChEBI" id="CHEBI:57597"/>
        <dbReference type="ChEBI" id="CHEBI:456216"/>
        <dbReference type="EC" id="2.7.1.30"/>
    </reaction>
</comment>
<dbReference type="RefSeq" id="WP_061787971.1">
    <property type="nucleotide sequence ID" value="NZ_LR134406.1"/>
</dbReference>
<feature type="binding site" evidence="10">
    <location>
        <position position="18"/>
    </location>
    <ligand>
        <name>ADP</name>
        <dbReference type="ChEBI" id="CHEBI:456216"/>
    </ligand>
</feature>
<feature type="binding site" evidence="10">
    <location>
        <position position="270"/>
    </location>
    <ligand>
        <name>ATP</name>
        <dbReference type="ChEBI" id="CHEBI:30616"/>
    </ligand>
</feature>
<keyword evidence="4 10" id="KW-0547">Nucleotide-binding</keyword>
<feature type="binding site" evidence="10">
    <location>
        <position position="136"/>
    </location>
    <ligand>
        <name>glycerol</name>
        <dbReference type="ChEBI" id="CHEBI:17754"/>
    </ligand>
</feature>
<dbReference type="FunFam" id="3.30.420.40:FF:000008">
    <property type="entry name" value="Glycerol kinase"/>
    <property type="match status" value="1"/>
</dbReference>
<dbReference type="InterPro" id="IPR005999">
    <property type="entry name" value="Glycerol_kin"/>
</dbReference>
<feature type="binding site" evidence="10">
    <location>
        <position position="85"/>
    </location>
    <ligand>
        <name>glycerol</name>
        <dbReference type="ChEBI" id="CHEBI:17754"/>
    </ligand>
</feature>
<keyword evidence="3 10" id="KW-0808">Transferase</keyword>
<feature type="binding site" evidence="10">
    <location>
        <position position="16"/>
    </location>
    <ligand>
        <name>ATP</name>
        <dbReference type="ChEBI" id="CHEBI:30616"/>
    </ligand>
</feature>
<feature type="binding site" evidence="10">
    <location>
        <position position="415"/>
    </location>
    <ligand>
        <name>ADP</name>
        <dbReference type="ChEBI" id="CHEBI:456216"/>
    </ligand>
</feature>
<dbReference type="GeneID" id="64407808"/>
<evidence type="ECO:0000313" key="14">
    <source>
        <dbReference type="EMBL" id="VEH71057.1"/>
    </source>
</evidence>
<evidence type="ECO:0000256" key="4">
    <source>
        <dbReference type="ARBA" id="ARBA00022741"/>
    </source>
</evidence>
<dbReference type="Proteomes" id="UP000273044">
    <property type="component" value="Chromosome"/>
</dbReference>
<accession>A0A3S4W885</accession>
<dbReference type="EC" id="2.7.1.30" evidence="10"/>
<dbReference type="NCBIfam" id="TIGR01311">
    <property type="entry name" value="glycerol_kin"/>
    <property type="match status" value="1"/>
</dbReference>
<feature type="binding site" evidence="10">
    <location>
        <position position="314"/>
    </location>
    <ligand>
        <name>ADP</name>
        <dbReference type="ChEBI" id="CHEBI:456216"/>
    </ligand>
</feature>
<dbReference type="CDD" id="cd07769">
    <property type="entry name" value="ASKHA_NBD_FGGY_GK"/>
    <property type="match status" value="1"/>
</dbReference>
<dbReference type="SUPFAM" id="SSF53067">
    <property type="entry name" value="Actin-like ATPase domain"/>
    <property type="match status" value="2"/>
</dbReference>
<feature type="binding site" evidence="10">
    <location>
        <position position="415"/>
    </location>
    <ligand>
        <name>ATP</name>
        <dbReference type="ChEBI" id="CHEBI:30616"/>
    </ligand>
</feature>
<dbReference type="AlphaFoldDB" id="A0A3S4W885"/>
<dbReference type="GO" id="GO:0005524">
    <property type="term" value="F:ATP binding"/>
    <property type="evidence" value="ECO:0007669"/>
    <property type="project" value="UniProtKB-UniRule"/>
</dbReference>
<dbReference type="UniPathway" id="UPA00618">
    <property type="reaction ID" value="UER00672"/>
</dbReference>
<feature type="binding site" evidence="10">
    <location>
        <position position="14"/>
    </location>
    <ligand>
        <name>sn-glycerol 3-phosphate</name>
        <dbReference type="ChEBI" id="CHEBI:57597"/>
    </ligand>
</feature>
<evidence type="ECO:0000256" key="3">
    <source>
        <dbReference type="ARBA" id="ARBA00022679"/>
    </source>
</evidence>
<feature type="binding site" evidence="10">
    <location>
        <position position="84"/>
    </location>
    <ligand>
        <name>glycerol</name>
        <dbReference type="ChEBI" id="CHEBI:17754"/>
    </ligand>
</feature>
<proteinExistence type="inferred from homology"/>
<dbReference type="InterPro" id="IPR000577">
    <property type="entry name" value="Carb_kinase_FGGY"/>
</dbReference>
<sequence length="507" mass="55301">MTDTKYVLAIDQGTTSSRAIIFDHAGRIVAVGQKEHEQIFPRAGWVEHNAAEIWDNVREVVAQALAKAQLNKENLAAVGITNQRETTLVWDRKTGEPVYNAIVWQDTRTQKIVEELGGEQGADRYKEIVGLPLATYFSGPKVKWILDNVEGARERAEAGDLVMGTMDTWVLWNLTGGVNGGVHVTDVTNASRTMLMNLKTLDWEPSIAADMGIPMSMLPEIRSSAEVYGVCRPQGLLAGVPVAGILGDQQAATFGQACFEKGMAKNTYGTGCFMLMNTGEEIVPSKNGLLTTLCYKIGDAKPIYALEGSIAVAGSLVQWLRDNLRMFDSAPEIETLAATVDDNGGAYIVPAFSGLFAPYWRADARGALVGLTRYVNRGHIARAVLEATAFQTREVLDAMEADSGVKLTELKVDGGMTANETLMQFQADQLGVDVVRPVVAETTALGAAYAAGIAVGFWGGEQDVIDNWAEDKRWGPEMDEAERDRLYRNWKKAVTKTLDWVDDDVVE</sequence>
<evidence type="ECO:0000256" key="10">
    <source>
        <dbReference type="HAMAP-Rule" id="MF_00186"/>
    </source>
</evidence>
<comment type="function">
    <text evidence="9 10">Key enzyme in the regulation of glycerol uptake and metabolism. Catalyzes the phosphorylation of glycerol to yield sn-glycerol 3-phosphate.</text>
</comment>
<dbReference type="EMBL" id="LR134406">
    <property type="protein sequence ID" value="VEH71057.1"/>
    <property type="molecule type" value="Genomic_DNA"/>
</dbReference>
<evidence type="ECO:0000259" key="12">
    <source>
        <dbReference type="Pfam" id="PF00370"/>
    </source>
</evidence>
<evidence type="ECO:0000256" key="6">
    <source>
        <dbReference type="ARBA" id="ARBA00022798"/>
    </source>
</evidence>
<dbReference type="InterPro" id="IPR018483">
    <property type="entry name" value="Carb_kinase_FGGY_CS"/>
</dbReference>
<dbReference type="GO" id="GO:0004370">
    <property type="term" value="F:glycerol kinase activity"/>
    <property type="evidence" value="ECO:0007669"/>
    <property type="project" value="UniProtKB-UniRule"/>
</dbReference>
<dbReference type="NCBIfam" id="NF000756">
    <property type="entry name" value="PRK00047.1"/>
    <property type="match status" value="1"/>
</dbReference>
<dbReference type="InterPro" id="IPR018484">
    <property type="entry name" value="FGGY_N"/>
</dbReference>
<comment type="activity regulation">
    <text evidence="10">Inhibited by fructose 1,6-bisphosphate (FBP).</text>
</comment>
<evidence type="ECO:0000256" key="7">
    <source>
        <dbReference type="ARBA" id="ARBA00022840"/>
    </source>
</evidence>
<feature type="binding site" evidence="10">
    <location>
        <position position="14"/>
    </location>
    <ligand>
        <name>ADP</name>
        <dbReference type="ChEBI" id="CHEBI:456216"/>
    </ligand>
</feature>
<dbReference type="PANTHER" id="PTHR10196">
    <property type="entry name" value="SUGAR KINASE"/>
    <property type="match status" value="1"/>
</dbReference>
<keyword evidence="5 10" id="KW-0418">Kinase</keyword>
<dbReference type="Pfam" id="PF00370">
    <property type="entry name" value="FGGY_N"/>
    <property type="match status" value="1"/>
</dbReference>
<dbReference type="Gene3D" id="3.30.420.40">
    <property type="match status" value="2"/>
</dbReference>
<feature type="binding site" evidence="10">
    <location>
        <position position="270"/>
    </location>
    <ligand>
        <name>ADP</name>
        <dbReference type="ChEBI" id="CHEBI:456216"/>
    </ligand>
</feature>
<dbReference type="PROSITE" id="PS00445">
    <property type="entry name" value="FGGY_KINASES_2"/>
    <property type="match status" value="1"/>
</dbReference>
<evidence type="ECO:0000256" key="5">
    <source>
        <dbReference type="ARBA" id="ARBA00022777"/>
    </source>
</evidence>
<dbReference type="GO" id="GO:0005829">
    <property type="term" value="C:cytosol"/>
    <property type="evidence" value="ECO:0007669"/>
    <property type="project" value="TreeGrafter"/>
</dbReference>
<evidence type="ECO:0000256" key="2">
    <source>
        <dbReference type="ARBA" id="ARBA00009156"/>
    </source>
</evidence>
<dbReference type="HAMAP" id="MF_00186">
    <property type="entry name" value="Glycerol_kin"/>
    <property type="match status" value="1"/>
</dbReference>
<organism evidence="14 15">
    <name type="scientific">Arachnia propionica</name>
    <dbReference type="NCBI Taxonomy" id="1750"/>
    <lineage>
        <taxon>Bacteria</taxon>
        <taxon>Bacillati</taxon>
        <taxon>Actinomycetota</taxon>
        <taxon>Actinomycetes</taxon>
        <taxon>Propionibacteriales</taxon>
        <taxon>Propionibacteriaceae</taxon>
        <taxon>Arachnia</taxon>
    </lineage>
</organism>
<protein>
    <recommendedName>
        <fullName evidence="10">Glycerol kinase</fullName>
        <ecNumber evidence="10">2.7.1.30</ecNumber>
    </recommendedName>
    <alternativeName>
        <fullName evidence="10">ATP:glycerol 3-phosphotransferase</fullName>
    </alternativeName>
    <alternativeName>
        <fullName evidence="10">Glycerokinase</fullName>
        <shortName evidence="10">GK</shortName>
    </alternativeName>
</protein>
<gene>
    <name evidence="10 14" type="primary">glpK</name>
    <name evidence="14" type="ORF">NCTC12967_02367</name>
</gene>
<feature type="domain" description="Carbohydrate kinase FGGY N-terminal" evidence="12">
    <location>
        <begin position="6"/>
        <end position="255"/>
    </location>
</feature>
<dbReference type="GO" id="GO:0019563">
    <property type="term" value="P:glycerol catabolic process"/>
    <property type="evidence" value="ECO:0007669"/>
    <property type="project" value="UniProtKB-UniRule"/>
</dbReference>
<dbReference type="InterPro" id="IPR018485">
    <property type="entry name" value="FGGY_C"/>
</dbReference>
<feature type="binding site" evidence="10">
    <location>
        <position position="14"/>
    </location>
    <ligand>
        <name>ATP</name>
        <dbReference type="ChEBI" id="CHEBI:30616"/>
    </ligand>
</feature>
<dbReference type="PIRSF" id="PIRSF000538">
    <property type="entry name" value="GlpK"/>
    <property type="match status" value="1"/>
</dbReference>
<dbReference type="GO" id="GO:0006072">
    <property type="term" value="P:glycerol-3-phosphate metabolic process"/>
    <property type="evidence" value="ECO:0007669"/>
    <property type="project" value="InterPro"/>
</dbReference>
<comment type="similarity">
    <text evidence="2 10 11">Belongs to the FGGY kinase family.</text>
</comment>
<feature type="domain" description="Carbohydrate kinase FGGY C-terminal" evidence="13">
    <location>
        <begin position="265"/>
        <end position="454"/>
    </location>
</feature>
<keyword evidence="15" id="KW-1185">Reference proteome</keyword>
<evidence type="ECO:0000313" key="15">
    <source>
        <dbReference type="Proteomes" id="UP000273044"/>
    </source>
</evidence>
<feature type="binding site" evidence="10">
    <location>
        <position position="248"/>
    </location>
    <ligand>
        <name>glycerol</name>
        <dbReference type="ChEBI" id="CHEBI:17754"/>
    </ligand>
</feature>
<keyword evidence="7 10" id="KW-0067">ATP-binding</keyword>
<evidence type="ECO:0000256" key="1">
    <source>
        <dbReference type="ARBA" id="ARBA00005190"/>
    </source>
</evidence>
<feature type="binding site" evidence="10">
    <location>
        <position position="136"/>
    </location>
    <ligand>
        <name>sn-glycerol 3-phosphate</name>
        <dbReference type="ChEBI" id="CHEBI:57597"/>
    </ligand>
</feature>
<dbReference type="InterPro" id="IPR043129">
    <property type="entry name" value="ATPase_NBD"/>
</dbReference>
<feature type="binding site" evidence="10">
    <location>
        <position position="318"/>
    </location>
    <ligand>
        <name>ATP</name>
        <dbReference type="ChEBI" id="CHEBI:30616"/>
    </ligand>
</feature>
<evidence type="ECO:0000259" key="13">
    <source>
        <dbReference type="Pfam" id="PF02782"/>
    </source>
</evidence>
<feature type="binding site" evidence="10">
    <location>
        <position position="249"/>
    </location>
    <ligand>
        <name>glycerol</name>
        <dbReference type="ChEBI" id="CHEBI:17754"/>
    </ligand>
</feature>
<feature type="binding site" evidence="10">
    <location>
        <position position="85"/>
    </location>
    <ligand>
        <name>sn-glycerol 3-phosphate</name>
        <dbReference type="ChEBI" id="CHEBI:57597"/>
    </ligand>
</feature>
<name>A0A3S4W885_9ACTN</name>
<reference evidence="14 15" key="1">
    <citation type="submission" date="2018-12" db="EMBL/GenBank/DDBJ databases">
        <authorList>
            <consortium name="Pathogen Informatics"/>
        </authorList>
    </citation>
    <scope>NUCLEOTIDE SEQUENCE [LARGE SCALE GENOMIC DNA]</scope>
    <source>
        <strain evidence="14 15">NCTC12967</strain>
    </source>
</reference>
<feature type="binding site" evidence="10">
    <location>
        <position position="248"/>
    </location>
    <ligand>
        <name>sn-glycerol 3-phosphate</name>
        <dbReference type="ChEBI" id="CHEBI:57597"/>
    </ligand>
</feature>
<evidence type="ECO:0000256" key="11">
    <source>
        <dbReference type="RuleBase" id="RU003733"/>
    </source>
</evidence>
<feature type="binding site" evidence="10">
    <location>
        <position position="419"/>
    </location>
    <ligand>
        <name>ADP</name>
        <dbReference type="ChEBI" id="CHEBI:456216"/>
    </ligand>
</feature>